<protein>
    <recommendedName>
        <fullName evidence="3">YbbR-like domain-containing protein</fullName>
    </recommendedName>
</protein>
<proteinExistence type="predicted"/>
<comment type="caution">
    <text evidence="1">The sequence shown here is derived from an EMBL/GenBank/DDBJ whole genome shotgun (WGS) entry which is preliminary data.</text>
</comment>
<evidence type="ECO:0008006" key="3">
    <source>
        <dbReference type="Google" id="ProtNLM"/>
    </source>
</evidence>
<dbReference type="Gene3D" id="2.170.120.40">
    <property type="entry name" value="YbbR-like domain"/>
    <property type="match status" value="1"/>
</dbReference>
<dbReference type="AlphaFoldDB" id="A0A2S7WM08"/>
<keyword evidence="2" id="KW-1185">Reference proteome</keyword>
<evidence type="ECO:0000313" key="2">
    <source>
        <dbReference type="Proteomes" id="UP000238882"/>
    </source>
</evidence>
<reference evidence="1 2" key="1">
    <citation type="submission" date="2016-12" db="EMBL/GenBank/DDBJ databases">
        <title>Trade-off between light-utilization and light-protection in marine flavobacteria.</title>
        <authorList>
            <person name="Kumagai Y."/>
            <person name="Yoshizawa S."/>
            <person name="Kogure K."/>
            <person name="Iwasaki W."/>
        </authorList>
    </citation>
    <scope>NUCLEOTIDE SEQUENCE [LARGE SCALE GENOMIC DNA]</scope>
    <source>
        <strain evidence="1 2">NBRC 108759</strain>
    </source>
</reference>
<gene>
    <name evidence="1" type="ORF">BTO18_04520</name>
</gene>
<sequence>MRTQRNIPKAFIGFLIASFLIWLLITFSKEYNTTITFPVTYVNIPQNKLLQSVPVKQLNIFIKGSGFKILKTKILTPNLKLDVSNLQRKQKSKFYLLPFSQQSKIANQIATGLQIKQFELDTIFLNIGVLTSKKIKLKANTDITYHIGYDLLDDISIKPDSIVVSGTKMQLDSIKQIELSKLTLKDVKSNFSESVKIVKPKGVNNLKFSTSFAEISGKVDKFTEGKLEIPFLVKNLPNNTNLTTLSESVEISYVVALSNFSKVNINSFKVECDFLTSQDNNLSYLIPKLVTKPSFIKSYKIVPLKIDFLIQK</sequence>
<dbReference type="EMBL" id="MSCN01000001">
    <property type="protein sequence ID" value="PQJ78496.1"/>
    <property type="molecule type" value="Genomic_DNA"/>
</dbReference>
<dbReference type="OrthoDB" id="1150187at2"/>
<evidence type="ECO:0000313" key="1">
    <source>
        <dbReference type="EMBL" id="PQJ78496.1"/>
    </source>
</evidence>
<organism evidence="1 2">
    <name type="scientific">Polaribacter porphyrae</name>
    <dbReference type="NCBI Taxonomy" id="1137780"/>
    <lineage>
        <taxon>Bacteria</taxon>
        <taxon>Pseudomonadati</taxon>
        <taxon>Bacteroidota</taxon>
        <taxon>Flavobacteriia</taxon>
        <taxon>Flavobacteriales</taxon>
        <taxon>Flavobacteriaceae</taxon>
    </lineage>
</organism>
<dbReference type="Proteomes" id="UP000238882">
    <property type="component" value="Unassembled WGS sequence"/>
</dbReference>
<name>A0A2S7WM08_9FLAO</name>
<dbReference type="RefSeq" id="WP_105015087.1">
    <property type="nucleotide sequence ID" value="NZ_MSCN01000001.1"/>
</dbReference>
<accession>A0A2S7WM08</accession>